<feature type="transmembrane region" description="Helical" evidence="6">
    <location>
        <begin position="397"/>
        <end position="416"/>
    </location>
</feature>
<feature type="transmembrane region" description="Helical" evidence="6">
    <location>
        <begin position="61"/>
        <end position="82"/>
    </location>
</feature>
<feature type="transmembrane region" description="Helical" evidence="6">
    <location>
        <begin position="287"/>
        <end position="311"/>
    </location>
</feature>
<name>A0A255ELT1_9ACTN</name>
<dbReference type="GO" id="GO:0015086">
    <property type="term" value="F:cadmium ion transmembrane transporter activity"/>
    <property type="evidence" value="ECO:0007669"/>
    <property type="project" value="TreeGrafter"/>
</dbReference>
<dbReference type="GO" id="GO:0005886">
    <property type="term" value="C:plasma membrane"/>
    <property type="evidence" value="ECO:0007669"/>
    <property type="project" value="TreeGrafter"/>
</dbReference>
<dbReference type="AlphaFoldDB" id="A0A255ELT1"/>
<accession>A0A255ELT1</accession>
<keyword evidence="5 6" id="KW-0472">Membrane</keyword>
<feature type="transmembrane region" description="Helical" evidence="6">
    <location>
        <begin position="359"/>
        <end position="381"/>
    </location>
</feature>
<evidence type="ECO:0000256" key="2">
    <source>
        <dbReference type="ARBA" id="ARBA00022448"/>
    </source>
</evidence>
<organism evidence="7 8">
    <name type="scientific">Parenemella sanctibonifatiensis</name>
    <dbReference type="NCBI Taxonomy" id="2016505"/>
    <lineage>
        <taxon>Bacteria</taxon>
        <taxon>Bacillati</taxon>
        <taxon>Actinomycetota</taxon>
        <taxon>Actinomycetes</taxon>
        <taxon>Propionibacteriales</taxon>
        <taxon>Propionibacteriaceae</taxon>
        <taxon>Parenemella</taxon>
    </lineage>
</organism>
<protein>
    <submittedName>
        <fullName evidence="7">Manganese transporter</fullName>
    </submittedName>
</protein>
<sequence length="420" mass="43137">MASDSGRCSSQTSCMTATIDAPQRQRRGIFSAIGPAFITAALVFGPGSITTASSIGAQFGYQLLWVPVVSTILMLCFVDIGVRIGLSTDRSVLATVAEKLTGIVALIVGVGSFLVVTSFQAGNSAGSGAAATIMFGGDPRPWAAAFTVVAIAFVWLPRFYPVLEKTMVVIILIMLIALVATAIVAGPDPVEAIKGLVPRIPDGATTLVVGLAATSFSVVGALYQIQLVREKGWTAKDYKLARRDAISGTLVLGLLAVVIILAAAAVLRPAGTQVNSPAALATILQPIGDWAVTLFAIGLFAAAFSSLLGNSTIGGSMLAGVLRLDKGGLSSVPVKICITAVMVLGGVVAVVFGGVPLQLIITAQATTIIAVPVIGVVMVLLSRDRRRGDLAIGTPQLVLAILGVLFLLALAVTYVVRLFG</sequence>
<feature type="transmembrane region" description="Helical" evidence="6">
    <location>
        <begin position="167"/>
        <end position="186"/>
    </location>
</feature>
<dbReference type="InterPro" id="IPR001046">
    <property type="entry name" value="NRAMP_fam"/>
</dbReference>
<feature type="transmembrane region" description="Helical" evidence="6">
    <location>
        <begin position="103"/>
        <end position="122"/>
    </location>
</feature>
<comment type="subcellular location">
    <subcellularLocation>
        <location evidence="1">Membrane</location>
        <topology evidence="1">Multi-pass membrane protein</topology>
    </subcellularLocation>
</comment>
<dbReference type="PANTHER" id="PTHR11706:SF33">
    <property type="entry name" value="NATURAL RESISTANCE-ASSOCIATED MACROPHAGE PROTEIN 2"/>
    <property type="match status" value="1"/>
</dbReference>
<dbReference type="Proteomes" id="UP000216300">
    <property type="component" value="Unassembled WGS sequence"/>
</dbReference>
<dbReference type="EMBL" id="NMVJ01000010">
    <property type="protein sequence ID" value="OYN89093.1"/>
    <property type="molecule type" value="Genomic_DNA"/>
</dbReference>
<keyword evidence="8" id="KW-1185">Reference proteome</keyword>
<comment type="caution">
    <text evidence="7">The sequence shown here is derived from an EMBL/GenBank/DDBJ whole genome shotgun (WGS) entry which is preliminary data.</text>
</comment>
<dbReference type="PANTHER" id="PTHR11706">
    <property type="entry name" value="SOLUTE CARRIER PROTEIN FAMILY 11 MEMBER"/>
    <property type="match status" value="1"/>
</dbReference>
<feature type="transmembrane region" description="Helical" evidence="6">
    <location>
        <begin position="245"/>
        <end position="267"/>
    </location>
</feature>
<keyword evidence="2" id="KW-0813">Transport</keyword>
<keyword evidence="3 6" id="KW-0812">Transmembrane</keyword>
<gene>
    <name evidence="7" type="ORF">CGZ91_12590</name>
</gene>
<evidence type="ECO:0000256" key="1">
    <source>
        <dbReference type="ARBA" id="ARBA00004141"/>
    </source>
</evidence>
<evidence type="ECO:0000313" key="7">
    <source>
        <dbReference type="EMBL" id="OYN89093.1"/>
    </source>
</evidence>
<proteinExistence type="predicted"/>
<feature type="transmembrane region" description="Helical" evidence="6">
    <location>
        <begin position="142"/>
        <end position="160"/>
    </location>
</feature>
<dbReference type="GO" id="GO:0034755">
    <property type="term" value="P:iron ion transmembrane transport"/>
    <property type="evidence" value="ECO:0007669"/>
    <property type="project" value="TreeGrafter"/>
</dbReference>
<keyword evidence="4 6" id="KW-1133">Transmembrane helix</keyword>
<evidence type="ECO:0000256" key="5">
    <source>
        <dbReference type="ARBA" id="ARBA00023136"/>
    </source>
</evidence>
<feature type="transmembrane region" description="Helical" evidence="6">
    <location>
        <begin position="206"/>
        <end position="225"/>
    </location>
</feature>
<evidence type="ECO:0000256" key="3">
    <source>
        <dbReference type="ARBA" id="ARBA00022692"/>
    </source>
</evidence>
<feature type="transmembrane region" description="Helical" evidence="6">
    <location>
        <begin position="29"/>
        <end position="49"/>
    </location>
</feature>
<dbReference type="Pfam" id="PF01566">
    <property type="entry name" value="Nramp"/>
    <property type="match status" value="1"/>
</dbReference>
<dbReference type="OrthoDB" id="9787548at2"/>
<evidence type="ECO:0000256" key="6">
    <source>
        <dbReference type="SAM" id="Phobius"/>
    </source>
</evidence>
<reference evidence="7 8" key="1">
    <citation type="submission" date="2017-07" db="EMBL/GenBank/DDBJ databases">
        <title>Draft whole genome sequences of clinical Proprionibacteriaceae strains.</title>
        <authorList>
            <person name="Bernier A.-M."/>
            <person name="Bernard K."/>
            <person name="Domingo M.-C."/>
        </authorList>
    </citation>
    <scope>NUCLEOTIDE SEQUENCE [LARGE SCALE GENOMIC DNA]</scope>
    <source>
        <strain evidence="7 8">NML 150081</strain>
    </source>
</reference>
<evidence type="ECO:0000313" key="8">
    <source>
        <dbReference type="Proteomes" id="UP000216300"/>
    </source>
</evidence>
<feature type="transmembrane region" description="Helical" evidence="6">
    <location>
        <begin position="332"/>
        <end position="353"/>
    </location>
</feature>
<dbReference type="NCBIfam" id="NF037982">
    <property type="entry name" value="Nramp_1"/>
    <property type="match status" value="1"/>
</dbReference>
<dbReference type="GO" id="GO:0005384">
    <property type="term" value="F:manganese ion transmembrane transporter activity"/>
    <property type="evidence" value="ECO:0007669"/>
    <property type="project" value="TreeGrafter"/>
</dbReference>
<evidence type="ECO:0000256" key="4">
    <source>
        <dbReference type="ARBA" id="ARBA00022989"/>
    </source>
</evidence>